<protein>
    <submittedName>
        <fullName evidence="1">Uncharacterized protein</fullName>
    </submittedName>
</protein>
<dbReference type="EMBL" id="MPRJ01000029">
    <property type="protein sequence ID" value="OOZ36700.1"/>
    <property type="molecule type" value="Genomic_DNA"/>
</dbReference>
<sequence>MIYRADLVDDGELQLTQLDFERERGLGEVAEILLADFISQSLCFNEIAGLSMQFFMQFFDFSREG</sequence>
<evidence type="ECO:0000313" key="2">
    <source>
        <dbReference type="Proteomes" id="UP000190896"/>
    </source>
</evidence>
<keyword evidence="2" id="KW-1185">Reference proteome</keyword>
<dbReference type="AlphaFoldDB" id="A0A1T2KVD7"/>
<reference evidence="1 2" key="1">
    <citation type="submission" date="2016-11" db="EMBL/GenBank/DDBJ databases">
        <title>Mixed transmission modes and dynamic genome evolution in an obligate animal-bacterial symbiosis.</title>
        <authorList>
            <person name="Russell S.L."/>
            <person name="Corbett-Detig R.B."/>
            <person name="Cavanaugh C.M."/>
        </authorList>
    </citation>
    <scope>NUCLEOTIDE SEQUENCE [LARGE SCALE GENOMIC DNA]</scope>
    <source>
        <strain evidence="1">Se-Cadez</strain>
    </source>
</reference>
<evidence type="ECO:0000313" key="1">
    <source>
        <dbReference type="EMBL" id="OOZ36700.1"/>
    </source>
</evidence>
<dbReference type="Proteomes" id="UP000190896">
    <property type="component" value="Unassembled WGS sequence"/>
</dbReference>
<accession>A0A1T2KVD7</accession>
<comment type="caution">
    <text evidence="1">The sequence shown here is derived from an EMBL/GenBank/DDBJ whole genome shotgun (WGS) entry which is preliminary data.</text>
</comment>
<proteinExistence type="predicted"/>
<name>A0A1T2KVD7_9GAMM</name>
<gene>
    <name evidence="1" type="ORF">BOW51_05995</name>
</gene>
<organism evidence="1 2">
    <name type="scientific">Solemya velesiana gill symbiont</name>
    <dbReference type="NCBI Taxonomy" id="1918948"/>
    <lineage>
        <taxon>Bacteria</taxon>
        <taxon>Pseudomonadati</taxon>
        <taxon>Pseudomonadota</taxon>
        <taxon>Gammaproteobacteria</taxon>
        <taxon>sulfur-oxidizing symbionts</taxon>
    </lineage>
</organism>